<keyword evidence="1" id="KW-0812">Transmembrane</keyword>
<name>D1GFB6_9VIRU</name>
<evidence type="ECO:0000313" key="3">
    <source>
        <dbReference type="Proteomes" id="UP000009161"/>
    </source>
</evidence>
<protein>
    <submittedName>
        <fullName evidence="2">Uncharacterized protein</fullName>
    </submittedName>
</protein>
<feature type="transmembrane region" description="Helical" evidence="1">
    <location>
        <begin position="136"/>
        <end position="153"/>
    </location>
</feature>
<organism evidence="2 3">
    <name type="scientific">Betafusellovirus yellowstonense</name>
    <dbReference type="NCBI Taxonomy" id="693629"/>
    <lineage>
        <taxon>Viruses</taxon>
        <taxon>Viruses incertae sedis</taxon>
        <taxon>Fuselloviridae</taxon>
        <taxon>Betafusellovirus</taxon>
    </lineage>
</organism>
<keyword evidence="1" id="KW-1133">Transmembrane helix</keyword>
<dbReference type="GeneID" id="8676795"/>
<dbReference type="OrthoDB" id="31236at10239"/>
<dbReference type="KEGG" id="vg:8676795"/>
<proteinExistence type="predicted"/>
<keyword evidence="3" id="KW-1185">Reference proteome</keyword>
<evidence type="ECO:0000256" key="1">
    <source>
        <dbReference type="SAM" id="Phobius"/>
    </source>
</evidence>
<sequence length="208" mass="23109">MKWPLLLLVIPIFFTLFSSAYSISIVSTPPVNPPAYSYFYLEFQFSPTNNTPQPYAIFVGNSPNNLTEVAEGYTYQNGTGYARVPVIDSQIEYVDVVWVNVNYTIFQIFPQTVQNTTSVNVTNVQNQGFTFNLPSWVSWIIGSVLVLIFMGLGWKFMGPAGLAVFGVIAIFLASFFGLIPSYIIYIFVFIVAVIGAKVITKQFGGGEE</sequence>
<evidence type="ECO:0000313" key="2">
    <source>
        <dbReference type="EMBL" id="ACZ35817.1"/>
    </source>
</evidence>
<accession>D1GFB6</accession>
<keyword evidence="1" id="KW-0472">Membrane</keyword>
<dbReference type="RefSeq" id="YP_003331437.1">
    <property type="nucleotide sequence ID" value="NC_013585.1"/>
</dbReference>
<dbReference type="Proteomes" id="UP000009161">
    <property type="component" value="Segment"/>
</dbReference>
<dbReference type="EMBL" id="FJ870917">
    <property type="protein sequence ID" value="ACZ35817.1"/>
    <property type="molecule type" value="Genomic_DNA"/>
</dbReference>
<feature type="transmembrane region" description="Helical" evidence="1">
    <location>
        <begin position="160"/>
        <end position="176"/>
    </location>
</feature>
<reference evidence="2 3" key="1">
    <citation type="journal article" date="2009" name="Environ. Microbiol.">
        <title>Four newly isolated fuselloviruses from extreme geothermal environments reveal unusual morphologies and a possible interviral recombination mechanism.</title>
        <authorList>
            <person name="Redder P."/>
            <person name="Peng X."/>
            <person name="Brugger K."/>
            <person name="Shah S.A."/>
            <person name="Roesch F."/>
            <person name="Greve B."/>
            <person name="She Q."/>
            <person name="Schleper C."/>
            <person name="Forterre P."/>
            <person name="Garrett R.A."/>
            <person name="Prangishvili D."/>
        </authorList>
    </citation>
    <scope>NUCLEOTIDE SEQUENCE [LARGE SCALE GENOMIC DNA]</scope>
</reference>